<feature type="compositionally biased region" description="Polar residues" evidence="4">
    <location>
        <begin position="580"/>
        <end position="592"/>
    </location>
</feature>
<dbReference type="PANTHER" id="PTHR24124">
    <property type="entry name" value="ANKYRIN REPEAT FAMILY A"/>
    <property type="match status" value="1"/>
</dbReference>
<feature type="compositionally biased region" description="Low complexity" evidence="4">
    <location>
        <begin position="347"/>
        <end position="361"/>
    </location>
</feature>
<keyword evidence="1" id="KW-0677">Repeat</keyword>
<proteinExistence type="predicted"/>
<evidence type="ECO:0008006" key="7">
    <source>
        <dbReference type="Google" id="ProtNLM"/>
    </source>
</evidence>
<dbReference type="AlphaFoldDB" id="A0AAD5PSX6"/>
<evidence type="ECO:0000313" key="5">
    <source>
        <dbReference type="EMBL" id="KAI9555659.1"/>
    </source>
</evidence>
<evidence type="ECO:0000256" key="4">
    <source>
        <dbReference type="SAM" id="MobiDB-lite"/>
    </source>
</evidence>
<feature type="compositionally biased region" description="Low complexity" evidence="4">
    <location>
        <begin position="472"/>
        <end position="497"/>
    </location>
</feature>
<dbReference type="EMBL" id="WJBH02000007">
    <property type="protein sequence ID" value="KAI9555659.1"/>
    <property type="molecule type" value="Genomic_DNA"/>
</dbReference>
<feature type="compositionally biased region" description="Polar residues" evidence="4">
    <location>
        <begin position="318"/>
        <end position="346"/>
    </location>
</feature>
<dbReference type="GO" id="GO:0010468">
    <property type="term" value="P:regulation of gene expression"/>
    <property type="evidence" value="ECO:0007669"/>
    <property type="project" value="TreeGrafter"/>
</dbReference>
<dbReference type="InterPro" id="IPR036770">
    <property type="entry name" value="Ankyrin_rpt-contain_sf"/>
</dbReference>
<feature type="region of interest" description="Disordered" evidence="4">
    <location>
        <begin position="472"/>
        <end position="504"/>
    </location>
</feature>
<comment type="caution">
    <text evidence="5">The sequence shown here is derived from an EMBL/GenBank/DDBJ whole genome shotgun (WGS) entry which is preliminary data.</text>
</comment>
<keyword evidence="6" id="KW-1185">Reference proteome</keyword>
<dbReference type="Proteomes" id="UP000820818">
    <property type="component" value="Linkage Group LG7"/>
</dbReference>
<accession>A0AAD5PSX6</accession>
<feature type="compositionally biased region" description="Polar residues" evidence="4">
    <location>
        <begin position="415"/>
        <end position="446"/>
    </location>
</feature>
<dbReference type="SMART" id="SM00248">
    <property type="entry name" value="ANK"/>
    <property type="match status" value="6"/>
</dbReference>
<dbReference type="SUPFAM" id="SSF48403">
    <property type="entry name" value="Ankyrin repeat"/>
    <property type="match status" value="1"/>
</dbReference>
<feature type="repeat" description="ANK" evidence="3">
    <location>
        <begin position="832"/>
        <end position="870"/>
    </location>
</feature>
<dbReference type="Gene3D" id="1.25.40.20">
    <property type="entry name" value="Ankyrin repeat-containing domain"/>
    <property type="match status" value="1"/>
</dbReference>
<evidence type="ECO:0000313" key="6">
    <source>
        <dbReference type="Proteomes" id="UP000820818"/>
    </source>
</evidence>
<evidence type="ECO:0000256" key="1">
    <source>
        <dbReference type="ARBA" id="ARBA00022737"/>
    </source>
</evidence>
<evidence type="ECO:0000256" key="2">
    <source>
        <dbReference type="ARBA" id="ARBA00023043"/>
    </source>
</evidence>
<gene>
    <name evidence="5" type="ORF">GHT06_018174</name>
</gene>
<feature type="region of interest" description="Disordered" evidence="4">
    <location>
        <begin position="412"/>
        <end position="456"/>
    </location>
</feature>
<feature type="region of interest" description="Disordered" evidence="4">
    <location>
        <begin position="282"/>
        <end position="371"/>
    </location>
</feature>
<dbReference type="InterPro" id="IPR002110">
    <property type="entry name" value="Ankyrin_rpt"/>
</dbReference>
<dbReference type="GO" id="GO:0005634">
    <property type="term" value="C:nucleus"/>
    <property type="evidence" value="ECO:0007669"/>
    <property type="project" value="TreeGrafter"/>
</dbReference>
<protein>
    <recommendedName>
        <fullName evidence="7">NF-kappa-B inhibitor zeta</fullName>
    </recommendedName>
</protein>
<dbReference type="PROSITE" id="PS50088">
    <property type="entry name" value="ANK_REPEAT"/>
    <property type="match status" value="1"/>
</dbReference>
<organism evidence="5 6">
    <name type="scientific">Daphnia sinensis</name>
    <dbReference type="NCBI Taxonomy" id="1820382"/>
    <lineage>
        <taxon>Eukaryota</taxon>
        <taxon>Metazoa</taxon>
        <taxon>Ecdysozoa</taxon>
        <taxon>Arthropoda</taxon>
        <taxon>Crustacea</taxon>
        <taxon>Branchiopoda</taxon>
        <taxon>Diplostraca</taxon>
        <taxon>Cladocera</taxon>
        <taxon>Anomopoda</taxon>
        <taxon>Daphniidae</taxon>
        <taxon>Daphnia</taxon>
        <taxon>Daphnia similis group</taxon>
    </lineage>
</organism>
<reference evidence="5 6" key="1">
    <citation type="submission" date="2022-05" db="EMBL/GenBank/DDBJ databases">
        <title>A multi-omics perspective on studying reproductive biology in Daphnia sinensis.</title>
        <authorList>
            <person name="Jia J."/>
        </authorList>
    </citation>
    <scope>NUCLEOTIDE SEQUENCE [LARGE SCALE GENOMIC DNA]</scope>
    <source>
        <strain evidence="5 6">WSL</strain>
    </source>
</reference>
<sequence>METVKNSNCQLKQSSVHLIPDFPVLQDYPQDEFERLIEKPQRHEESDDQGICLSESLSESSSGEELNPGDDDVFGEGLSCELFDLIEHLITMALDLRKKVDKGKELEDGKAEFSDDDNTAVALDLTASSARKAPLGPPPPLTPLFPPGPSDAIRHVTAQEKEILRQSYCRLVRFLRLDLPNIQQFTEEYRAMALKRLQSFLFMYLIEVKRKSPAGINMFQESFGSDLAIRQFFRVFLGKSEQLTRSSSLPGGAVIRPARFASIDDGTPQILCRGPLGHERLVRNSSSNNAPYPLRRGDSGHHPYASGSTSHGHRGTHLSHQSAHSYNSQQQSYPPTHLTYTNSSNYQPPQGGHHQQHPQQPYDNFSRDSLPPFLEDQRVDVQDVIHLVCQLFPISDAVKGLGPHDYEELYGQPFFQPSSPSMDNLMTPSPSRSSCHTPNYATSSVGSIPGSPASPWQTRSFVEGSLAASPHYASSSSNSPFSNVMSPQLSSANSSPGPSSPLPRSVERQMVRMTIVSSQPPPLIPLNKPTPSSWQPAVIAPKPHPQSAVIIAPKQYSPAPSVIVPKQPVSPATTVAAKQPTIQSSGSPSQQPAIKPHPTAHEEMATSMNPLIKEQSMRQVVKSTIEALTLADHDGDTPLMVACANPAYKIEDLYALLERLKSHPQPAKVFCAMNNRRETALFLAASERRPLVAGYLAETMSALRIPLNQTYEKGNTVIHYLAMWGDDYNEVLRYLVRVRTVDNKQAFDLNARNHTGRSALHETVMLYQANDPIGENFIKNIKLLLEHGADAGLSDITSGKTPVHIAIEKRDPFLLELLLSKCPGSANAPMYNDNRPLHSAATLSEVTDMQQLELVNILLKYGADKALRNKANKLPIELVQQDRDRVALNNALSRVQGIEETKPCIRTHGGLELMEPISFDNVVPISIHIRIFIFTCDH</sequence>
<name>A0AAD5PSX6_9CRUS</name>
<feature type="region of interest" description="Disordered" evidence="4">
    <location>
        <begin position="578"/>
        <end position="601"/>
    </location>
</feature>
<dbReference type="Pfam" id="PF12796">
    <property type="entry name" value="Ank_2"/>
    <property type="match status" value="1"/>
</dbReference>
<keyword evidence="2 3" id="KW-0040">ANK repeat</keyword>
<evidence type="ECO:0000256" key="3">
    <source>
        <dbReference type="PROSITE-ProRule" id="PRU00023"/>
    </source>
</evidence>
<dbReference type="PANTHER" id="PTHR24124:SF14">
    <property type="entry name" value="CHROMOSOME UNDETERMINED SCAFFOLD_25, WHOLE GENOME SHOTGUN SEQUENCE"/>
    <property type="match status" value="1"/>
</dbReference>